<accession>A0A1W1ZF25</accession>
<dbReference type="RefSeq" id="WP_084099414.1">
    <property type="nucleotide sequence ID" value="NZ_FWXK01000008.1"/>
</dbReference>
<dbReference type="Proteomes" id="UP000243884">
    <property type="component" value="Unassembled WGS sequence"/>
</dbReference>
<dbReference type="InterPro" id="IPR045864">
    <property type="entry name" value="aa-tRNA-synth_II/BPL/LPL"/>
</dbReference>
<dbReference type="Gene3D" id="1.10.10.10">
    <property type="entry name" value="Winged helix-like DNA-binding domain superfamily/Winged helix DNA-binding domain"/>
    <property type="match status" value="1"/>
</dbReference>
<keyword evidence="1 3" id="KW-0436">Ligase</keyword>
<evidence type="ECO:0000313" key="4">
    <source>
        <dbReference type="Proteomes" id="UP000243884"/>
    </source>
</evidence>
<protein>
    <submittedName>
        <fullName evidence="3">BirA family transcriptional regulator, biotin operon repressor / biotin-[acetyl-CoA-carboxylase] ligase</fullName>
    </submittedName>
</protein>
<dbReference type="Pfam" id="PF03099">
    <property type="entry name" value="BPL_LplA_LipB"/>
    <property type="match status" value="1"/>
</dbReference>
<dbReference type="SUPFAM" id="SSF55681">
    <property type="entry name" value="Class II aaRS and biotin synthetases"/>
    <property type="match status" value="1"/>
</dbReference>
<dbReference type="NCBIfam" id="TIGR00121">
    <property type="entry name" value="birA_ligase"/>
    <property type="match status" value="1"/>
</dbReference>
<reference evidence="4" key="1">
    <citation type="submission" date="2017-04" db="EMBL/GenBank/DDBJ databases">
        <authorList>
            <person name="Varghese N."/>
            <person name="Submissions S."/>
        </authorList>
    </citation>
    <scope>NUCLEOTIDE SEQUENCE [LARGE SCALE GENOMIC DNA]</scope>
    <source>
        <strain evidence="4">DSM 21500</strain>
    </source>
</reference>
<dbReference type="CDD" id="cd16442">
    <property type="entry name" value="BPL"/>
    <property type="match status" value="1"/>
</dbReference>
<organism evidence="3 4">
    <name type="scientific">Aerococcus suis</name>
    <dbReference type="NCBI Taxonomy" id="371602"/>
    <lineage>
        <taxon>Bacteria</taxon>
        <taxon>Bacillati</taxon>
        <taxon>Bacillota</taxon>
        <taxon>Bacilli</taxon>
        <taxon>Lactobacillales</taxon>
        <taxon>Aerococcaceae</taxon>
        <taxon>Aerococcus</taxon>
    </lineage>
</organism>
<dbReference type="EMBL" id="FWXK01000008">
    <property type="protein sequence ID" value="SMC47105.1"/>
    <property type="molecule type" value="Genomic_DNA"/>
</dbReference>
<dbReference type="AlphaFoldDB" id="A0A1W1ZF25"/>
<evidence type="ECO:0000313" key="3">
    <source>
        <dbReference type="EMBL" id="SMC47105.1"/>
    </source>
</evidence>
<dbReference type="GO" id="GO:0009249">
    <property type="term" value="P:protein lipoylation"/>
    <property type="evidence" value="ECO:0007669"/>
    <property type="project" value="UniProtKB-ARBA"/>
</dbReference>
<dbReference type="InterPro" id="IPR036390">
    <property type="entry name" value="WH_DNA-bd_sf"/>
</dbReference>
<evidence type="ECO:0000256" key="1">
    <source>
        <dbReference type="ARBA" id="ARBA00022598"/>
    </source>
</evidence>
<name>A0A1W1ZF25_9LACT</name>
<dbReference type="Pfam" id="PF08279">
    <property type="entry name" value="HTH_11"/>
    <property type="match status" value="1"/>
</dbReference>
<gene>
    <name evidence="3" type="ORF">SAMN04487984_1302</name>
</gene>
<dbReference type="OrthoDB" id="9807064at2"/>
<feature type="domain" description="BPL/LPL catalytic" evidence="2">
    <location>
        <begin position="64"/>
        <end position="258"/>
    </location>
</feature>
<dbReference type="InterPro" id="IPR004143">
    <property type="entry name" value="BPL_LPL_catalytic"/>
</dbReference>
<sequence>MLEDVIITQLLQTPEQKWTGPKLAALAGVSRNAIWKAIENLRQKGYTIDSSPQSGYRLTQLPTQIEAHYLKYLLNDLPLTVHTYPSIDSTNNEAKRLATDQTHDLLLIASQQTAGRGRLGRDFQSDLTHGLYVSLKLTPNISDMTQLPFYTLLTAAAVTETLQPYLEDKLSIKWINDLFYHQRKVAGILCESIVNMEAQTADAVVLGCGLNLAGDFSHSTHQEVAGTLFGETLPDSLNQNQLLAQIIHKIYDYHHHLLDKGYLETYRHHLLGLNQTVHYQINQHQDQGTIRGISNDGELLIEKRNGTIEKIFNERIHFGSEQFAK</sequence>
<dbReference type="GO" id="GO:0016740">
    <property type="term" value="F:transferase activity"/>
    <property type="evidence" value="ECO:0007669"/>
    <property type="project" value="UniProtKB-ARBA"/>
</dbReference>
<dbReference type="InterPro" id="IPR036388">
    <property type="entry name" value="WH-like_DNA-bd_sf"/>
</dbReference>
<dbReference type="InterPro" id="IPR013196">
    <property type="entry name" value="HTH_11"/>
</dbReference>
<dbReference type="PROSITE" id="PS51733">
    <property type="entry name" value="BPL_LPL_CATALYTIC"/>
    <property type="match status" value="1"/>
</dbReference>
<dbReference type="Gene3D" id="3.30.930.10">
    <property type="entry name" value="Bira Bifunctional Protein, Domain 2"/>
    <property type="match status" value="1"/>
</dbReference>
<dbReference type="STRING" id="371602.SAMN04487984_1302"/>
<dbReference type="GO" id="GO:0005737">
    <property type="term" value="C:cytoplasm"/>
    <property type="evidence" value="ECO:0007669"/>
    <property type="project" value="TreeGrafter"/>
</dbReference>
<dbReference type="GO" id="GO:0004077">
    <property type="term" value="F:biotin--[biotin carboxyl-carrier protein] ligase activity"/>
    <property type="evidence" value="ECO:0007669"/>
    <property type="project" value="InterPro"/>
</dbReference>
<keyword evidence="4" id="KW-1185">Reference proteome</keyword>
<dbReference type="PANTHER" id="PTHR12835">
    <property type="entry name" value="BIOTIN PROTEIN LIGASE"/>
    <property type="match status" value="1"/>
</dbReference>
<proteinExistence type="predicted"/>
<dbReference type="SUPFAM" id="SSF46785">
    <property type="entry name" value="Winged helix' DNA-binding domain"/>
    <property type="match status" value="1"/>
</dbReference>
<evidence type="ECO:0000259" key="2">
    <source>
        <dbReference type="PROSITE" id="PS51733"/>
    </source>
</evidence>
<dbReference type="PANTHER" id="PTHR12835:SF5">
    <property type="entry name" value="BIOTIN--PROTEIN LIGASE"/>
    <property type="match status" value="1"/>
</dbReference>
<dbReference type="InterPro" id="IPR004408">
    <property type="entry name" value="Biotin_CoA_COase_ligase"/>
</dbReference>